<dbReference type="SUPFAM" id="SSF51735">
    <property type="entry name" value="NAD(P)-binding Rossmann-fold domains"/>
    <property type="match status" value="1"/>
</dbReference>
<evidence type="ECO:0000313" key="3">
    <source>
        <dbReference type="EMBL" id="THV67907.1"/>
    </source>
</evidence>
<comment type="caution">
    <text evidence="3">The sequence shown here is derived from an EMBL/GenBank/DDBJ whole genome shotgun (WGS) entry which is preliminary data.</text>
</comment>
<dbReference type="InterPro" id="IPR036291">
    <property type="entry name" value="NAD(P)-bd_dom_sf"/>
</dbReference>
<reference evidence="3 4" key="1">
    <citation type="submission" date="2018-10" db="EMBL/GenBank/DDBJ databases">
        <title>Fifty Aureobasidium pullulans genomes reveal a recombining polyextremotolerant generalist.</title>
        <authorList>
            <person name="Gostincar C."/>
            <person name="Turk M."/>
            <person name="Zajc J."/>
            <person name="Gunde-Cimerman N."/>
        </authorList>
    </citation>
    <scope>NUCLEOTIDE SEQUENCE [LARGE SCALE GENOMIC DNA]</scope>
    <source>
        <strain evidence="3 4">EXF-11900</strain>
    </source>
</reference>
<dbReference type="EMBL" id="QZAF01000366">
    <property type="protein sequence ID" value="THV67907.1"/>
    <property type="molecule type" value="Genomic_DNA"/>
</dbReference>
<dbReference type="Proteomes" id="UP000304951">
    <property type="component" value="Unassembled WGS sequence"/>
</dbReference>
<dbReference type="PANTHER" id="PTHR43669">
    <property type="entry name" value="5-KETO-D-GLUCONATE 5-REDUCTASE"/>
    <property type="match status" value="1"/>
</dbReference>
<dbReference type="AlphaFoldDB" id="A0A4S8SBW5"/>
<evidence type="ECO:0008006" key="5">
    <source>
        <dbReference type="Google" id="ProtNLM"/>
    </source>
</evidence>
<accession>A0A4S8SBW5</accession>
<protein>
    <recommendedName>
        <fullName evidence="5">NAD(P)-binding domain-containing protein</fullName>
    </recommendedName>
</protein>
<name>A0A4S8SBW5_AURPU</name>
<evidence type="ECO:0000256" key="1">
    <source>
        <dbReference type="ARBA" id="ARBA00006484"/>
    </source>
</evidence>
<dbReference type="Gene3D" id="3.40.50.720">
    <property type="entry name" value="NAD(P)-binding Rossmann-like Domain"/>
    <property type="match status" value="1"/>
</dbReference>
<dbReference type="PANTHER" id="PTHR43669:SF4">
    <property type="entry name" value="SHORT-CHAIN DEHYDROGENASE"/>
    <property type="match status" value="1"/>
</dbReference>
<proteinExistence type="inferred from homology"/>
<organism evidence="3 4">
    <name type="scientific">Aureobasidium pullulans</name>
    <name type="common">Black yeast</name>
    <name type="synonym">Pullularia pullulans</name>
    <dbReference type="NCBI Taxonomy" id="5580"/>
    <lineage>
        <taxon>Eukaryota</taxon>
        <taxon>Fungi</taxon>
        <taxon>Dikarya</taxon>
        <taxon>Ascomycota</taxon>
        <taxon>Pezizomycotina</taxon>
        <taxon>Dothideomycetes</taxon>
        <taxon>Dothideomycetidae</taxon>
        <taxon>Dothideales</taxon>
        <taxon>Saccotheciaceae</taxon>
        <taxon>Aureobasidium</taxon>
    </lineage>
</organism>
<comment type="similarity">
    <text evidence="1">Belongs to the short-chain dehydrogenases/reductases (SDR) family.</text>
</comment>
<dbReference type="GO" id="GO:0016491">
    <property type="term" value="F:oxidoreductase activity"/>
    <property type="evidence" value="ECO:0007669"/>
    <property type="project" value="UniProtKB-KW"/>
</dbReference>
<evidence type="ECO:0000313" key="4">
    <source>
        <dbReference type="Proteomes" id="UP000304951"/>
    </source>
</evidence>
<sequence>MAQNTILYLGAGGNIGASSVKLFKSKGYKVASVARTIRKEVSEHSDLVMTADFMDPTTIKGIFETVDNPLSTPIGGVQKDIVINIVSAYAAAQAAVESFDKAPQ</sequence>
<evidence type="ECO:0000256" key="2">
    <source>
        <dbReference type="ARBA" id="ARBA00023002"/>
    </source>
</evidence>
<keyword evidence="2" id="KW-0560">Oxidoreductase</keyword>
<gene>
    <name evidence="3" type="ORF">D6D28_07128</name>
</gene>